<name>A0AAV7X1N6_PLEWA</name>
<reference evidence="1" key="1">
    <citation type="journal article" date="2022" name="bioRxiv">
        <title>Sequencing and chromosome-scale assembly of the giantPleurodeles waltlgenome.</title>
        <authorList>
            <person name="Brown T."/>
            <person name="Elewa A."/>
            <person name="Iarovenko S."/>
            <person name="Subramanian E."/>
            <person name="Araus A.J."/>
            <person name="Petzold A."/>
            <person name="Susuki M."/>
            <person name="Suzuki K.-i.T."/>
            <person name="Hayashi T."/>
            <person name="Toyoda A."/>
            <person name="Oliveira C."/>
            <person name="Osipova E."/>
            <person name="Leigh N.D."/>
            <person name="Simon A."/>
            <person name="Yun M.H."/>
        </authorList>
    </citation>
    <scope>NUCLEOTIDE SEQUENCE</scope>
    <source>
        <strain evidence="1">20211129_DDA</strain>
        <tissue evidence="1">Liver</tissue>
    </source>
</reference>
<evidence type="ECO:0000313" key="2">
    <source>
        <dbReference type="Proteomes" id="UP001066276"/>
    </source>
</evidence>
<comment type="caution">
    <text evidence="1">The sequence shown here is derived from an EMBL/GenBank/DDBJ whole genome shotgun (WGS) entry which is preliminary data.</text>
</comment>
<protein>
    <submittedName>
        <fullName evidence="1">Uncharacterized protein</fullName>
    </submittedName>
</protein>
<keyword evidence="2" id="KW-1185">Reference proteome</keyword>
<organism evidence="1 2">
    <name type="scientific">Pleurodeles waltl</name>
    <name type="common">Iberian ribbed newt</name>
    <dbReference type="NCBI Taxonomy" id="8319"/>
    <lineage>
        <taxon>Eukaryota</taxon>
        <taxon>Metazoa</taxon>
        <taxon>Chordata</taxon>
        <taxon>Craniata</taxon>
        <taxon>Vertebrata</taxon>
        <taxon>Euteleostomi</taxon>
        <taxon>Amphibia</taxon>
        <taxon>Batrachia</taxon>
        <taxon>Caudata</taxon>
        <taxon>Salamandroidea</taxon>
        <taxon>Salamandridae</taxon>
        <taxon>Pleurodelinae</taxon>
        <taxon>Pleurodeles</taxon>
    </lineage>
</organism>
<dbReference type="Proteomes" id="UP001066276">
    <property type="component" value="Chromosome 1_1"/>
</dbReference>
<sequence>MLVLVCRQTRRVVGMDGGFAVWPEQAAISCIWGVRRRDGRRPPLPLRRGLEALWLAPCVAVGAFVIGSPCGLASLAVGDAVGARGRCPLLEWTGAPGRGSFSIGGARWLRLEAAGLCKYLPAGALRCWRIPFSSLWSGWLAE</sequence>
<evidence type="ECO:0000313" key="1">
    <source>
        <dbReference type="EMBL" id="KAJ1218004.1"/>
    </source>
</evidence>
<dbReference type="EMBL" id="JANPWB010000001">
    <property type="protein sequence ID" value="KAJ1218004.1"/>
    <property type="molecule type" value="Genomic_DNA"/>
</dbReference>
<accession>A0AAV7X1N6</accession>
<proteinExistence type="predicted"/>
<dbReference type="AlphaFoldDB" id="A0AAV7X1N6"/>
<gene>
    <name evidence="1" type="ORF">NDU88_005590</name>
</gene>